<comment type="caution">
    <text evidence="1">The sequence shown here is derived from an EMBL/GenBank/DDBJ whole genome shotgun (WGS) entry which is preliminary data.</text>
</comment>
<sequence length="147" mass="16988">MSDRPRAHIQSDPTNPNRKLRLHSANITEEDIQSVFSWLSVWEVAAPLKSYSHLAIDEGTPEERKLTASVVGDLRQMLYDSRAIWFRADNERAQKFLDAFDRERKRCKCEKPCELAFLRALWKVKPRMLALPTGFIQPEPVAPTPLK</sequence>
<evidence type="ECO:0000313" key="1">
    <source>
        <dbReference type="EMBL" id="KKM90275.1"/>
    </source>
</evidence>
<name>A0A0F9NN95_9ZZZZ</name>
<proteinExistence type="predicted"/>
<gene>
    <name evidence="1" type="ORF">LCGC14_1240350</name>
</gene>
<dbReference type="AlphaFoldDB" id="A0A0F9NN95"/>
<accession>A0A0F9NN95</accession>
<reference evidence="1" key="1">
    <citation type="journal article" date="2015" name="Nature">
        <title>Complex archaea that bridge the gap between prokaryotes and eukaryotes.</title>
        <authorList>
            <person name="Spang A."/>
            <person name="Saw J.H."/>
            <person name="Jorgensen S.L."/>
            <person name="Zaremba-Niedzwiedzka K."/>
            <person name="Martijn J."/>
            <person name="Lind A.E."/>
            <person name="van Eijk R."/>
            <person name="Schleper C."/>
            <person name="Guy L."/>
            <person name="Ettema T.J."/>
        </authorList>
    </citation>
    <scope>NUCLEOTIDE SEQUENCE</scope>
</reference>
<organism evidence="1">
    <name type="scientific">marine sediment metagenome</name>
    <dbReference type="NCBI Taxonomy" id="412755"/>
    <lineage>
        <taxon>unclassified sequences</taxon>
        <taxon>metagenomes</taxon>
        <taxon>ecological metagenomes</taxon>
    </lineage>
</organism>
<dbReference type="EMBL" id="LAZR01006693">
    <property type="protein sequence ID" value="KKM90275.1"/>
    <property type="molecule type" value="Genomic_DNA"/>
</dbReference>
<protein>
    <submittedName>
        <fullName evidence="1">Uncharacterized protein</fullName>
    </submittedName>
</protein>